<dbReference type="GO" id="GO:0016301">
    <property type="term" value="F:kinase activity"/>
    <property type="evidence" value="ECO:0007669"/>
    <property type="project" value="UniProtKB-KW"/>
</dbReference>
<evidence type="ECO:0000313" key="2">
    <source>
        <dbReference type="Proteomes" id="UP001597169"/>
    </source>
</evidence>
<comment type="caution">
    <text evidence="1">The sequence shown here is derived from an EMBL/GenBank/DDBJ whole genome shotgun (WGS) entry which is preliminary data.</text>
</comment>
<organism evidence="1 2">
    <name type="scientific">Paenibacillus provencensis</name>
    <dbReference type="NCBI Taxonomy" id="441151"/>
    <lineage>
        <taxon>Bacteria</taxon>
        <taxon>Bacillati</taxon>
        <taxon>Bacillota</taxon>
        <taxon>Bacilli</taxon>
        <taxon>Bacillales</taxon>
        <taxon>Paenibacillaceae</taxon>
        <taxon>Paenibacillus</taxon>
    </lineage>
</organism>
<name>A0ABW3PKC0_9BACL</name>
<dbReference type="PANTHER" id="PTHR40050:SF1">
    <property type="entry name" value="INNER SPORE COAT PROTEIN H"/>
    <property type="match status" value="1"/>
</dbReference>
<gene>
    <name evidence="1" type="ORF">ACFQ3J_08195</name>
</gene>
<reference evidence="2" key="1">
    <citation type="journal article" date="2019" name="Int. J. Syst. Evol. Microbiol.">
        <title>The Global Catalogue of Microorganisms (GCM) 10K type strain sequencing project: providing services to taxonomists for standard genome sequencing and annotation.</title>
        <authorList>
            <consortium name="The Broad Institute Genomics Platform"/>
            <consortium name="The Broad Institute Genome Sequencing Center for Infectious Disease"/>
            <person name="Wu L."/>
            <person name="Ma J."/>
        </authorList>
    </citation>
    <scope>NUCLEOTIDE SEQUENCE [LARGE SCALE GENOMIC DNA]</scope>
    <source>
        <strain evidence="2">CCUG 53519</strain>
    </source>
</reference>
<keyword evidence="1" id="KW-0418">Kinase</keyword>
<dbReference type="PANTHER" id="PTHR40050">
    <property type="entry name" value="INNER SPORE COAT PROTEIN H"/>
    <property type="match status" value="1"/>
</dbReference>
<dbReference type="Pfam" id="PF08757">
    <property type="entry name" value="CotH"/>
    <property type="match status" value="1"/>
</dbReference>
<dbReference type="RefSeq" id="WP_251583624.1">
    <property type="nucleotide sequence ID" value="NZ_JBHTKX010000001.1"/>
</dbReference>
<accession>A0ABW3PKC0</accession>
<proteinExistence type="predicted"/>
<keyword evidence="2" id="KW-1185">Reference proteome</keyword>
<dbReference type="InterPro" id="IPR014867">
    <property type="entry name" value="Spore_coat_CotH_CotH2/3/7"/>
</dbReference>
<protein>
    <submittedName>
        <fullName evidence="1">CotH kinase family protein</fullName>
    </submittedName>
</protein>
<evidence type="ECO:0000313" key="1">
    <source>
        <dbReference type="EMBL" id="MFD1128149.1"/>
    </source>
</evidence>
<keyword evidence="1" id="KW-0808">Transferase</keyword>
<dbReference type="Proteomes" id="UP001597169">
    <property type="component" value="Unassembled WGS sequence"/>
</dbReference>
<sequence length="350" mass="41702">MALPIYRITIPDKEHEELKADIWSNRFVSGQMNVDHKQLPIRVRYRGGHTREYEKKSYEIRTRSRTYHFNAEFDDPSLIRNALSFRFFESIGVPAPSSLHCHLYLNGEYKGIYLRLEGVKTPFFRKRNLSVQSIFYAINDNAGFSADSVSILHSRGELRGYSMIKGTDADKMRLITFIQKLNTKSKMDLFRYINSRVDVNLYLRWLVGAVLTGNYDGFHQNYTWYENRKLKKYRIIPWDYEGSWGRNCYGNKVDVDLVRIKGYNTLTGKILAYRVFRNEYKKMLKKQLVHSFTKKQIMNLVNPIYQRIEDEVPLDPYFKWPISMFYSEPDTIRNYVEERKEYILEELKSL</sequence>
<dbReference type="EMBL" id="JBHTKX010000001">
    <property type="protein sequence ID" value="MFD1128149.1"/>
    <property type="molecule type" value="Genomic_DNA"/>
</dbReference>